<evidence type="ECO:0000259" key="1">
    <source>
        <dbReference type="Pfam" id="PF07735"/>
    </source>
</evidence>
<accession>E3NM05</accession>
<reference evidence="2" key="1">
    <citation type="submission" date="2007-07" db="EMBL/GenBank/DDBJ databases">
        <title>PCAP assembly of the Caenorhabditis remanei genome.</title>
        <authorList>
            <consortium name="The Caenorhabditis remanei Sequencing Consortium"/>
            <person name="Wilson R.K."/>
        </authorList>
    </citation>
    <scope>NUCLEOTIDE SEQUENCE [LARGE SCALE GENOMIC DNA]</scope>
    <source>
        <strain evidence="2">PB4641</strain>
    </source>
</reference>
<protein>
    <recommendedName>
        <fullName evidence="1">Sdz-33 F-box domain-containing protein</fullName>
    </recommendedName>
</protein>
<proteinExistence type="predicted"/>
<name>E3NM05_CAERE</name>
<dbReference type="PANTHER" id="PTHR21503:SF52">
    <property type="entry name" value="F-BOX DOMAIN-CONTAINING PROTEIN"/>
    <property type="match status" value="1"/>
</dbReference>
<dbReference type="PANTHER" id="PTHR21503">
    <property type="entry name" value="F-BOX-CONTAINING HYPOTHETICAL PROTEIN C.ELEGANS"/>
    <property type="match status" value="1"/>
</dbReference>
<dbReference type="Proteomes" id="UP000008281">
    <property type="component" value="Unassembled WGS sequence"/>
</dbReference>
<sequence>MVEKNIDVRFENMKDTFEIFICSDSGISNNPHIQQYRIGGHIVPVMPSRIRITTFWKNYQEGFLPVIQHLLKMFQCKISTYYNCLRSDLFQPTISELFNQQLKFKTITIELNGSEEHNLLWNQISDKFELVETLILSSITDPGFKPIFTSWPQNICIRSSYWFTLEYLLPCTCTTITLEESHLGNKDLDEILRNWKAGAFQNLKCLKIYDQNITNIGATILGMNLRELDGKVIQTDDGSKKATIKNRFGIIEMSVTLFQ</sequence>
<dbReference type="Pfam" id="PF07735">
    <property type="entry name" value="FBA_2"/>
    <property type="match status" value="1"/>
</dbReference>
<dbReference type="InParanoid" id="E3NM05"/>
<organism evidence="3">
    <name type="scientific">Caenorhabditis remanei</name>
    <name type="common">Caenorhabditis vulgaris</name>
    <dbReference type="NCBI Taxonomy" id="31234"/>
    <lineage>
        <taxon>Eukaryota</taxon>
        <taxon>Metazoa</taxon>
        <taxon>Ecdysozoa</taxon>
        <taxon>Nematoda</taxon>
        <taxon>Chromadorea</taxon>
        <taxon>Rhabditida</taxon>
        <taxon>Rhabditina</taxon>
        <taxon>Rhabditomorpha</taxon>
        <taxon>Rhabditoidea</taxon>
        <taxon>Rhabditidae</taxon>
        <taxon>Peloderinae</taxon>
        <taxon>Caenorhabditis</taxon>
    </lineage>
</organism>
<dbReference type="InterPro" id="IPR012885">
    <property type="entry name" value="F-box_Sdz-33"/>
</dbReference>
<feature type="domain" description="Sdz-33 F-box" evidence="1">
    <location>
        <begin position="153"/>
        <end position="208"/>
    </location>
</feature>
<evidence type="ECO:0000313" key="3">
    <source>
        <dbReference type="Proteomes" id="UP000008281"/>
    </source>
</evidence>
<gene>
    <name evidence="2" type="ORF">CRE_29247</name>
</gene>
<dbReference type="HOGENOM" id="CLU_028840_6_0_1"/>
<evidence type="ECO:0000313" key="2">
    <source>
        <dbReference type="EMBL" id="EFP06446.1"/>
    </source>
</evidence>
<dbReference type="AlphaFoldDB" id="E3NM05"/>
<keyword evidence="3" id="KW-1185">Reference proteome</keyword>
<dbReference type="EMBL" id="DS268966">
    <property type="protein sequence ID" value="EFP06446.1"/>
    <property type="molecule type" value="Genomic_DNA"/>
</dbReference>